<keyword evidence="1" id="KW-0143">Chaperone</keyword>
<feature type="region of interest" description="Disordered" evidence="2">
    <location>
        <begin position="209"/>
        <end position="228"/>
    </location>
</feature>
<dbReference type="CDD" id="cd06257">
    <property type="entry name" value="DnaJ"/>
    <property type="match status" value="1"/>
</dbReference>
<gene>
    <name evidence="5" type="ORF">TraAM80_02579</name>
</gene>
<evidence type="ECO:0000313" key="6">
    <source>
        <dbReference type="Proteomes" id="UP000283634"/>
    </source>
</evidence>
<feature type="transmembrane region" description="Helical" evidence="3">
    <location>
        <begin position="331"/>
        <end position="349"/>
    </location>
</feature>
<accession>A0A3S5IRT6</accession>
<reference evidence="5 6" key="1">
    <citation type="journal article" date="2018" name="BMC Genomics">
        <title>Genomic comparison of Trypanosoma conorhini and Trypanosoma rangeli to Trypanosoma cruzi strains of high and low virulence.</title>
        <authorList>
            <person name="Bradwell K.R."/>
            <person name="Koparde V.N."/>
            <person name="Matveyev A.V."/>
            <person name="Serrano M.G."/>
            <person name="Alves J.M."/>
            <person name="Parikh H."/>
            <person name="Huang B."/>
            <person name="Lee V."/>
            <person name="Espinosa-Alvarez O."/>
            <person name="Ortiz P.A."/>
            <person name="Costa-Martins A.G."/>
            <person name="Teixeira M.M."/>
            <person name="Buck G.A."/>
        </authorList>
    </citation>
    <scope>NUCLEOTIDE SEQUENCE [LARGE SCALE GENOMIC DNA]</scope>
    <source>
        <strain evidence="5 6">AM80</strain>
    </source>
</reference>
<organism evidence="5 6">
    <name type="scientific">Trypanosoma rangeli</name>
    <dbReference type="NCBI Taxonomy" id="5698"/>
    <lineage>
        <taxon>Eukaryota</taxon>
        <taxon>Discoba</taxon>
        <taxon>Euglenozoa</taxon>
        <taxon>Kinetoplastea</taxon>
        <taxon>Metakinetoplastina</taxon>
        <taxon>Trypanosomatida</taxon>
        <taxon>Trypanosomatidae</taxon>
        <taxon>Trypanosoma</taxon>
        <taxon>Herpetosoma</taxon>
    </lineage>
</organism>
<dbReference type="RefSeq" id="XP_029240569.1">
    <property type="nucleotide sequence ID" value="XM_029379578.1"/>
</dbReference>
<dbReference type="Proteomes" id="UP000283634">
    <property type="component" value="Unassembled WGS sequence"/>
</dbReference>
<dbReference type="Gene3D" id="1.10.287.110">
    <property type="entry name" value="DnaJ domain"/>
    <property type="match status" value="1"/>
</dbReference>
<dbReference type="GO" id="GO:0005737">
    <property type="term" value="C:cytoplasm"/>
    <property type="evidence" value="ECO:0007669"/>
    <property type="project" value="TreeGrafter"/>
</dbReference>
<keyword evidence="3" id="KW-0812">Transmembrane</keyword>
<dbReference type="GO" id="GO:0051082">
    <property type="term" value="F:unfolded protein binding"/>
    <property type="evidence" value="ECO:0007669"/>
    <property type="project" value="TreeGrafter"/>
</dbReference>
<evidence type="ECO:0000256" key="3">
    <source>
        <dbReference type="SAM" id="Phobius"/>
    </source>
</evidence>
<dbReference type="EMBL" id="MKGL01000060">
    <property type="protein sequence ID" value="RNF08736.1"/>
    <property type="molecule type" value="Genomic_DNA"/>
</dbReference>
<dbReference type="PANTHER" id="PTHR43096:SF52">
    <property type="entry name" value="DNAJ HOMOLOG 1, MITOCHONDRIAL-RELATED"/>
    <property type="match status" value="1"/>
</dbReference>
<protein>
    <submittedName>
        <fullName evidence="5">Heat shock protein DnaJ</fullName>
    </submittedName>
</protein>
<feature type="region of interest" description="Disordered" evidence="2">
    <location>
        <begin position="138"/>
        <end position="178"/>
    </location>
</feature>
<proteinExistence type="predicted"/>
<feature type="compositionally biased region" description="Low complexity" evidence="2">
    <location>
        <begin position="144"/>
        <end position="157"/>
    </location>
</feature>
<keyword evidence="3" id="KW-1133">Transmembrane helix</keyword>
<dbReference type="OMA" id="EFYRGRH"/>
<evidence type="ECO:0000313" key="5">
    <source>
        <dbReference type="EMBL" id="RNF08736.1"/>
    </source>
</evidence>
<keyword evidence="6" id="KW-1185">Reference proteome</keyword>
<dbReference type="Pfam" id="PF00226">
    <property type="entry name" value="DnaJ"/>
    <property type="match status" value="1"/>
</dbReference>
<dbReference type="SUPFAM" id="SSF46565">
    <property type="entry name" value="Chaperone J-domain"/>
    <property type="match status" value="1"/>
</dbReference>
<dbReference type="InterPro" id="IPR036869">
    <property type="entry name" value="J_dom_sf"/>
</dbReference>
<dbReference type="PROSITE" id="PS50076">
    <property type="entry name" value="DNAJ_2"/>
    <property type="match status" value="1"/>
</dbReference>
<dbReference type="GeneID" id="40326512"/>
<dbReference type="PANTHER" id="PTHR43096">
    <property type="entry name" value="DNAJ HOMOLOG 1, MITOCHONDRIAL-RELATED"/>
    <property type="match status" value="1"/>
</dbReference>
<dbReference type="OrthoDB" id="10250354at2759"/>
<comment type="caution">
    <text evidence="5">The sequence shown here is derived from an EMBL/GenBank/DDBJ whole genome shotgun (WGS) entry which is preliminary data.</text>
</comment>
<keyword evidence="3" id="KW-0472">Membrane</keyword>
<keyword evidence="5" id="KW-0346">Stress response</keyword>
<name>A0A3S5IRT6_TRYRA</name>
<sequence length="377" mass="42426">MTGLYRVLTASGRVYGARAYYTSMGAGGFYQPCLRAVEQRQGLWLRFASQARINSGVYPALAGAMTYARRWQSGTGATDYYTLLGVKPDASADEIKASYKKLAFQYHPDRNSDPAAEEMFKSISEAYHVVGNKERRREYDLMRRSTSSTSSSSFSGSGSRGGFSPGYSQQGPAEGYHHMSKEEADRLFRDLFGGMRVDQIFRDLEEEMRRGSLGGRQSRTSSEFSEKEQAFRPFFRGGSTRIYVDAHGNRMEEREFHDPRGTTFKVRTVSSEQPNASINQRVEEYYSTKAGSSRDGRFHYGNSSFTVNPPGATNDFGQTLFGVRTHGRHPLVAMMIIAAWGIVLGTLILAAFTFLFSHPVFTMSVLFLIFLRRMRFL</sequence>
<evidence type="ECO:0000256" key="2">
    <source>
        <dbReference type="SAM" id="MobiDB-lite"/>
    </source>
</evidence>
<feature type="domain" description="J" evidence="4">
    <location>
        <begin position="79"/>
        <end position="143"/>
    </location>
</feature>
<evidence type="ECO:0000256" key="1">
    <source>
        <dbReference type="ARBA" id="ARBA00023186"/>
    </source>
</evidence>
<dbReference type="SMART" id="SM00271">
    <property type="entry name" value="DnaJ"/>
    <property type="match status" value="1"/>
</dbReference>
<evidence type="ECO:0000259" key="4">
    <source>
        <dbReference type="PROSITE" id="PS50076"/>
    </source>
</evidence>
<dbReference type="VEuPathDB" id="TriTrypDB:TRSC58_00494"/>
<dbReference type="GO" id="GO:0042026">
    <property type="term" value="P:protein refolding"/>
    <property type="evidence" value="ECO:0007669"/>
    <property type="project" value="TreeGrafter"/>
</dbReference>
<dbReference type="InterPro" id="IPR001623">
    <property type="entry name" value="DnaJ_domain"/>
</dbReference>
<dbReference type="AlphaFoldDB" id="A0A3S5IRT6"/>
<dbReference type="PRINTS" id="PR00625">
    <property type="entry name" value="JDOMAIN"/>
</dbReference>